<protein>
    <submittedName>
        <fullName evidence="1">Uncharacterized protein</fullName>
    </submittedName>
</protein>
<evidence type="ECO:0000313" key="2">
    <source>
        <dbReference type="Proteomes" id="UP001140087"/>
    </source>
</evidence>
<dbReference type="EMBL" id="JANBUN010000869">
    <property type="protein sequence ID" value="KAJ2800884.1"/>
    <property type="molecule type" value="Genomic_DNA"/>
</dbReference>
<proteinExistence type="predicted"/>
<dbReference type="Proteomes" id="UP001140087">
    <property type="component" value="Unassembled WGS sequence"/>
</dbReference>
<reference evidence="1" key="1">
    <citation type="submission" date="2022-07" db="EMBL/GenBank/DDBJ databases">
        <title>Phylogenomic reconstructions and comparative analyses of Kickxellomycotina fungi.</title>
        <authorList>
            <person name="Reynolds N.K."/>
            <person name="Stajich J.E."/>
            <person name="Barry K."/>
            <person name="Grigoriev I.V."/>
            <person name="Crous P."/>
            <person name="Smith M.E."/>
        </authorList>
    </citation>
    <scope>NUCLEOTIDE SEQUENCE</scope>
    <source>
        <strain evidence="1">BCRC 34780</strain>
    </source>
</reference>
<accession>A0ACC1L5I5</accession>
<organism evidence="1 2">
    <name type="scientific">Coemansia helicoidea</name>
    <dbReference type="NCBI Taxonomy" id="1286919"/>
    <lineage>
        <taxon>Eukaryota</taxon>
        <taxon>Fungi</taxon>
        <taxon>Fungi incertae sedis</taxon>
        <taxon>Zoopagomycota</taxon>
        <taxon>Kickxellomycotina</taxon>
        <taxon>Kickxellomycetes</taxon>
        <taxon>Kickxellales</taxon>
        <taxon>Kickxellaceae</taxon>
        <taxon>Coemansia</taxon>
    </lineage>
</organism>
<evidence type="ECO:0000313" key="1">
    <source>
        <dbReference type="EMBL" id="KAJ2800884.1"/>
    </source>
</evidence>
<sequence length="1330" mass="144139">MAPDGADSPGAGPPAAPAPAAPTAAQHKQPLLPMVLDEEPSKSAVFRRQHCAHREGTPLRAFVGPTDTAWMQQHQRWWVRTAEKVEAKEGTERKIRRRQQSSGKYPDSPGGGAAGAGGLPLPELYGSLESDDMGSDWSSSASDNEDIPDSDRAQTGAAPPNCNPPLSAPEAGSGRRVMPMPELPPSPRPDSPQTDSKEPGARHRSSLSAIKRLFHRHSVSQATAPQDGSPRPAPSPRRSLDAVLGGLTVGGGASVDSATAKHDARRGRATSQLHTHASLGLNTSLLGQPAIARGPAEPGATSPRLPSLRRIAVTRSSLSNAAQPLPETSPVKSPSADVHLAVERMSDADIQLQVLAATDKLGVAVSPAPSRVWRARKAVAAKVRASYRRHAQLSETAVLLSTRAVIRQEKVAHDALADCYNETTCRRFRESAREWTEMWLALTKRGVLFYFASKRRPVVAVLFPPHAQVAPQVSLFSTLDLSLAILYYGRDTRTSTSADDPAASKAALRAAIIKFPSSQVACEWYREIGQALLLGRVMYPGHFLRECPPAAQPPPDSVVVNVPEIGVKVQVKLGRHSLPVPAGVLHGGPDDALLERQWRCEATTAWHVRRDAVRALLSDKVVGSRVREWLEAERRGELAIGMAWRRYDRLDWIMPCGALGVDGRFMVGQVNDRVVGPQLLEGTHTLELRVLEHYPDSAVVDGRRVGEPLGVEGFVMLKRDKQRKVEMATYRPALLTTHDGFLLFVHAPRAVRHLDACASGCSSPPAGTEADAEHHPPSAELLFAPPRRPSYKSFASIRSSSSAVAGEPVVRYYHPTADGCSKQMRLAKYMLCITDVEHIVPVAPEAEGTAAGGSDPGRMRSKGRLLSLLRSKKNQQSACKLRLVTRVGTAVELWTASPQCVSEWVHRLTELRYYWTNRMMTDLSLRSRACMLNYAIQGRGNRHRDMVDWSDEGAVAERAIWHACLILGCRSIIMAGVLYRKRDRHQGMQKVFCMLTQGHLIEFAYPPLPLPPAHTALAEHIAGHNPVMAQMFQGADDGSTTPSGAKSPAAHVGGQPSGGADAQLLFSRSRALSLCHCYVVSRFSDDLSTGDIMCEPWVLTDIGNYSGLRLADRMYADGIVSHELITDCIFTVWRPSAVPAILRADGGQALGQIPRDLSDIGEMAPGERSPGSGSESNCSSPRQSIGSAEREHVATPTEKRPAAGCQSAPSSPRAHGGRHWRRASQGTTPHPPDAPRKSGDSILSSASNVSSTSSSPHRDAGRPGAHVVGNEIRLNVDDRHDGRMHMGASRSASKARRRVGVYRARTNAEMAQWVTAINQEIRRMSLTGEW</sequence>
<gene>
    <name evidence="1" type="ORF">H4R21_003002</name>
</gene>
<comment type="caution">
    <text evidence="1">The sequence shown here is derived from an EMBL/GenBank/DDBJ whole genome shotgun (WGS) entry which is preliminary data.</text>
</comment>
<name>A0ACC1L5I5_9FUNG</name>
<keyword evidence="2" id="KW-1185">Reference proteome</keyword>